<name>M7P491_9GAMM</name>
<reference evidence="2 3" key="1">
    <citation type="journal article" date="2013" name="Genome Announc.">
        <title>Draft Genome Sequence of Methylophaga lonarensis MPLT, a Haloalkaliphilic (Non-Methane-Utilizing) Methylotroph.</title>
        <authorList>
            <person name="Shetty S.A."/>
            <person name="Marathe N.P."/>
            <person name="Munot H."/>
            <person name="Antony C.P."/>
            <person name="Dhotre D.P."/>
            <person name="Murrell J.C."/>
            <person name="Shouche Y.S."/>
        </authorList>
    </citation>
    <scope>NUCLEOTIDE SEQUENCE [LARGE SCALE GENOMIC DNA]</scope>
    <source>
        <strain evidence="2 3">MPL</strain>
    </source>
</reference>
<dbReference type="InterPro" id="IPR052533">
    <property type="entry name" value="WalJ/YycJ-like"/>
</dbReference>
<accession>M7P491</accession>
<gene>
    <name evidence="2" type="ORF">MPL1_00015</name>
</gene>
<dbReference type="GO" id="GO:0016787">
    <property type="term" value="F:hydrolase activity"/>
    <property type="evidence" value="ECO:0007669"/>
    <property type="project" value="UniProtKB-KW"/>
</dbReference>
<proteinExistence type="predicted"/>
<dbReference type="SUPFAM" id="SSF56281">
    <property type="entry name" value="Metallo-hydrolase/oxidoreductase"/>
    <property type="match status" value="1"/>
</dbReference>
<dbReference type="Gene3D" id="3.60.15.10">
    <property type="entry name" value="Ribonuclease Z/Hydroxyacylglutathione hydrolase-like"/>
    <property type="match status" value="1"/>
</dbReference>
<dbReference type="PANTHER" id="PTHR47619">
    <property type="entry name" value="METALLO-HYDROLASE YYCJ-RELATED"/>
    <property type="match status" value="1"/>
</dbReference>
<feature type="domain" description="Metallo-beta-lactamase" evidence="1">
    <location>
        <begin position="11"/>
        <end position="176"/>
    </location>
</feature>
<dbReference type="STRING" id="1286106.MPL1_00015"/>
<dbReference type="EMBL" id="APHR01000001">
    <property type="protein sequence ID" value="EMR14337.1"/>
    <property type="molecule type" value="Genomic_DNA"/>
</dbReference>
<sequence>MRFASIGSGSRGNATIIQHGKTTLMVDCGFSARETEKRLQQLGLDARQLTALLVTHEHADHVNGIRVLARRYQLPIYATPGSAGCLSADVQAQIREIGFDESFAINDIGVTPFAVPHDAREPSQFVFESGQHKVGLLTDTGSITPIIEAALNDCDALMLEANHDAEMLERGEYPDHLKYRVGGRFGHLNNAQSAALLERINTQKLQHIVAMHLSEKNNSPEIVAPLLANVLNCQQDWIGIANQDTGFGWRQTL</sequence>
<organism evidence="2 3">
    <name type="scientific">Methylophaga lonarensis MPL</name>
    <dbReference type="NCBI Taxonomy" id="1286106"/>
    <lineage>
        <taxon>Bacteria</taxon>
        <taxon>Pseudomonadati</taxon>
        <taxon>Pseudomonadota</taxon>
        <taxon>Gammaproteobacteria</taxon>
        <taxon>Thiotrichales</taxon>
        <taxon>Piscirickettsiaceae</taxon>
        <taxon>Methylophaga</taxon>
    </lineage>
</organism>
<dbReference type="AlphaFoldDB" id="M7P491"/>
<evidence type="ECO:0000259" key="1">
    <source>
        <dbReference type="SMART" id="SM00849"/>
    </source>
</evidence>
<dbReference type="OrthoDB" id="9803916at2"/>
<keyword evidence="2" id="KW-0378">Hydrolase</keyword>
<evidence type="ECO:0000313" key="2">
    <source>
        <dbReference type="EMBL" id="EMR14337.1"/>
    </source>
</evidence>
<dbReference type="Pfam" id="PF12706">
    <property type="entry name" value="Lactamase_B_2"/>
    <property type="match status" value="1"/>
</dbReference>
<dbReference type="Proteomes" id="UP000012019">
    <property type="component" value="Unassembled WGS sequence"/>
</dbReference>
<dbReference type="eggNOG" id="COG1235">
    <property type="taxonomic scope" value="Bacteria"/>
</dbReference>
<dbReference type="InterPro" id="IPR001279">
    <property type="entry name" value="Metallo-B-lactamas"/>
</dbReference>
<dbReference type="SMART" id="SM00849">
    <property type="entry name" value="Lactamase_B"/>
    <property type="match status" value="1"/>
</dbReference>
<dbReference type="PATRIC" id="fig|1286106.3.peg.3"/>
<dbReference type="RefSeq" id="WP_009725079.1">
    <property type="nucleotide sequence ID" value="NZ_APHR01000001.1"/>
</dbReference>
<evidence type="ECO:0000313" key="3">
    <source>
        <dbReference type="Proteomes" id="UP000012019"/>
    </source>
</evidence>
<comment type="caution">
    <text evidence="2">The sequence shown here is derived from an EMBL/GenBank/DDBJ whole genome shotgun (WGS) entry which is preliminary data.</text>
</comment>
<keyword evidence="3" id="KW-1185">Reference proteome</keyword>
<dbReference type="InterPro" id="IPR036866">
    <property type="entry name" value="RibonucZ/Hydroxyglut_hydro"/>
</dbReference>
<protein>
    <submittedName>
        <fullName evidence="2">Metal-dependent hydrolase</fullName>
    </submittedName>
</protein>
<dbReference type="PANTHER" id="PTHR47619:SF1">
    <property type="entry name" value="EXODEOXYRIBONUCLEASE WALJ"/>
    <property type="match status" value="1"/>
</dbReference>